<evidence type="ECO:0000259" key="14">
    <source>
        <dbReference type="Pfam" id="PF01292"/>
    </source>
</evidence>
<feature type="transmembrane region" description="Helical" evidence="13">
    <location>
        <begin position="151"/>
        <end position="170"/>
    </location>
</feature>
<evidence type="ECO:0000256" key="7">
    <source>
        <dbReference type="ARBA" id="ARBA00022723"/>
    </source>
</evidence>
<comment type="similarity">
    <text evidence="12">Belongs to the cytochrome b561 family.</text>
</comment>
<comment type="cofactor">
    <cofactor evidence="1">
        <name>heme b</name>
        <dbReference type="ChEBI" id="CHEBI:60344"/>
    </cofactor>
</comment>
<evidence type="ECO:0000256" key="2">
    <source>
        <dbReference type="ARBA" id="ARBA00004651"/>
    </source>
</evidence>
<evidence type="ECO:0000256" key="8">
    <source>
        <dbReference type="ARBA" id="ARBA00022982"/>
    </source>
</evidence>
<protein>
    <submittedName>
        <fullName evidence="15">Cytochrome b561</fullName>
    </submittedName>
</protein>
<dbReference type="InterPro" id="IPR016174">
    <property type="entry name" value="Di-haem_cyt_TM"/>
</dbReference>
<gene>
    <name evidence="15" type="ORF">DFR41_1011134</name>
</gene>
<dbReference type="SUPFAM" id="SSF81342">
    <property type="entry name" value="Transmembrane di-heme cytochromes"/>
    <property type="match status" value="1"/>
</dbReference>
<feature type="transmembrane region" description="Helical" evidence="13">
    <location>
        <begin position="51"/>
        <end position="70"/>
    </location>
</feature>
<dbReference type="GO" id="GO:0020037">
    <property type="term" value="F:heme binding"/>
    <property type="evidence" value="ECO:0007669"/>
    <property type="project" value="TreeGrafter"/>
</dbReference>
<keyword evidence="16" id="KW-1185">Reference proteome</keyword>
<dbReference type="Pfam" id="PF01292">
    <property type="entry name" value="Ni_hydr_CYTB"/>
    <property type="match status" value="1"/>
</dbReference>
<evidence type="ECO:0000256" key="4">
    <source>
        <dbReference type="ARBA" id="ARBA00022475"/>
    </source>
</evidence>
<dbReference type="InterPro" id="IPR052168">
    <property type="entry name" value="Cytochrome_b561_oxidase"/>
</dbReference>
<keyword evidence="7" id="KW-0479">Metal-binding</keyword>
<organism evidence="15 16">
    <name type="scientific">Pseudacidovorax intermedius</name>
    <dbReference type="NCBI Taxonomy" id="433924"/>
    <lineage>
        <taxon>Bacteria</taxon>
        <taxon>Pseudomonadati</taxon>
        <taxon>Pseudomonadota</taxon>
        <taxon>Betaproteobacteria</taxon>
        <taxon>Burkholderiales</taxon>
        <taxon>Comamonadaceae</taxon>
        <taxon>Pseudacidovorax</taxon>
    </lineage>
</organism>
<keyword evidence="8" id="KW-0249">Electron transport</keyword>
<keyword evidence="3" id="KW-0813">Transport</keyword>
<evidence type="ECO:0000256" key="1">
    <source>
        <dbReference type="ARBA" id="ARBA00001970"/>
    </source>
</evidence>
<dbReference type="EMBL" id="QQAV01000001">
    <property type="protein sequence ID" value="RDI29378.1"/>
    <property type="molecule type" value="Genomic_DNA"/>
</dbReference>
<evidence type="ECO:0000256" key="3">
    <source>
        <dbReference type="ARBA" id="ARBA00022448"/>
    </source>
</evidence>
<evidence type="ECO:0000256" key="12">
    <source>
        <dbReference type="ARBA" id="ARBA00037975"/>
    </source>
</evidence>
<comment type="subcellular location">
    <subcellularLocation>
        <location evidence="2">Cell membrane</location>
        <topology evidence="2">Multi-pass membrane protein</topology>
    </subcellularLocation>
</comment>
<evidence type="ECO:0000313" key="15">
    <source>
        <dbReference type="EMBL" id="RDI29378.1"/>
    </source>
</evidence>
<evidence type="ECO:0000313" key="16">
    <source>
        <dbReference type="Proteomes" id="UP000255265"/>
    </source>
</evidence>
<evidence type="ECO:0000256" key="6">
    <source>
        <dbReference type="ARBA" id="ARBA00022692"/>
    </source>
</evidence>
<keyword evidence="4" id="KW-1003">Cell membrane</keyword>
<evidence type="ECO:0000256" key="10">
    <source>
        <dbReference type="ARBA" id="ARBA00023004"/>
    </source>
</evidence>
<evidence type="ECO:0000256" key="11">
    <source>
        <dbReference type="ARBA" id="ARBA00023136"/>
    </source>
</evidence>
<name>A0A370FUE9_9BURK</name>
<keyword evidence="6 13" id="KW-0812">Transmembrane</keyword>
<dbReference type="OrthoDB" id="8536275at2"/>
<dbReference type="PANTHER" id="PTHR30529:SF3">
    <property type="entry name" value="CYTOCHROME B561 HOMOLOG 1"/>
    <property type="match status" value="1"/>
</dbReference>
<evidence type="ECO:0000256" key="13">
    <source>
        <dbReference type="SAM" id="Phobius"/>
    </source>
</evidence>
<keyword evidence="9 13" id="KW-1133">Transmembrane helix</keyword>
<dbReference type="GO" id="GO:0005886">
    <property type="term" value="C:plasma membrane"/>
    <property type="evidence" value="ECO:0007669"/>
    <property type="project" value="UniProtKB-SubCell"/>
</dbReference>
<evidence type="ECO:0000256" key="5">
    <source>
        <dbReference type="ARBA" id="ARBA00022617"/>
    </source>
</evidence>
<keyword evidence="5" id="KW-0349">Heme</keyword>
<dbReference type="GO" id="GO:0046872">
    <property type="term" value="F:metal ion binding"/>
    <property type="evidence" value="ECO:0007669"/>
    <property type="project" value="UniProtKB-KW"/>
</dbReference>
<evidence type="ECO:0000256" key="9">
    <source>
        <dbReference type="ARBA" id="ARBA00022989"/>
    </source>
</evidence>
<sequence>MTTATSPRPRYTPSAIALHWGMALLIVAVYGCMLGSDNFPRGSDTYLLLRGLHYSLGLLVLPLACLRLALVAQQPRPAIVPAPAAWQEQLARWMKFALYGLMLAMPLLGWLSLAAKGTPVAFFGLPLPSPLPPAPNLAHLIKEVHEAGASVGYALVGAHTAAALVHHHVLRDNTLRRMLPGRA</sequence>
<comment type="caution">
    <text evidence="15">The sequence shown here is derived from an EMBL/GenBank/DDBJ whole genome shotgun (WGS) entry which is preliminary data.</text>
</comment>
<dbReference type="PANTHER" id="PTHR30529">
    <property type="entry name" value="CYTOCHROME B561"/>
    <property type="match status" value="1"/>
</dbReference>
<dbReference type="RefSeq" id="WP_114801976.1">
    <property type="nucleotide sequence ID" value="NZ_QQAV01000001.1"/>
</dbReference>
<feature type="transmembrane region" description="Helical" evidence="13">
    <location>
        <begin position="12"/>
        <end position="31"/>
    </location>
</feature>
<feature type="transmembrane region" description="Helical" evidence="13">
    <location>
        <begin position="96"/>
        <end position="115"/>
    </location>
</feature>
<feature type="domain" description="Cytochrome b561 bacterial/Ni-hydrogenase" evidence="14">
    <location>
        <begin position="10"/>
        <end position="181"/>
    </location>
</feature>
<proteinExistence type="inferred from homology"/>
<dbReference type="AlphaFoldDB" id="A0A370FUE9"/>
<dbReference type="Proteomes" id="UP000255265">
    <property type="component" value="Unassembled WGS sequence"/>
</dbReference>
<dbReference type="GO" id="GO:0009055">
    <property type="term" value="F:electron transfer activity"/>
    <property type="evidence" value="ECO:0007669"/>
    <property type="project" value="InterPro"/>
</dbReference>
<dbReference type="GO" id="GO:0022904">
    <property type="term" value="P:respiratory electron transport chain"/>
    <property type="evidence" value="ECO:0007669"/>
    <property type="project" value="InterPro"/>
</dbReference>
<keyword evidence="11 13" id="KW-0472">Membrane</keyword>
<accession>A0A370FUE9</accession>
<keyword evidence="10" id="KW-0408">Iron</keyword>
<reference evidence="15 16" key="1">
    <citation type="submission" date="2018-07" db="EMBL/GenBank/DDBJ databases">
        <title>Genomic Encyclopedia of Type Strains, Phase IV (KMG-IV): sequencing the most valuable type-strain genomes for metagenomic binning, comparative biology and taxonomic classification.</title>
        <authorList>
            <person name="Goeker M."/>
        </authorList>
    </citation>
    <scope>NUCLEOTIDE SEQUENCE [LARGE SCALE GENOMIC DNA]</scope>
    <source>
        <strain evidence="15 16">DSM 21352</strain>
    </source>
</reference>
<dbReference type="InterPro" id="IPR011577">
    <property type="entry name" value="Cyt_b561_bac/Ni-Hgenase"/>
</dbReference>